<dbReference type="Proteomes" id="UP001324993">
    <property type="component" value="Chromosome"/>
</dbReference>
<gene>
    <name evidence="4" type="ORF">SH580_03635</name>
</gene>
<dbReference type="InterPro" id="IPR006140">
    <property type="entry name" value="D-isomer_DH_NAD-bd"/>
</dbReference>
<feature type="domain" description="D-isomer specific 2-hydroxyacid dehydrogenase NAD-binding" evidence="3">
    <location>
        <begin position="116"/>
        <end position="293"/>
    </location>
</feature>
<dbReference type="PANTHER" id="PTHR43333:SF1">
    <property type="entry name" value="D-ISOMER SPECIFIC 2-HYDROXYACID DEHYDROGENASE NAD-BINDING DOMAIN-CONTAINING PROTEIN"/>
    <property type="match status" value="1"/>
</dbReference>
<keyword evidence="1" id="KW-0560">Oxidoreductase</keyword>
<evidence type="ECO:0000256" key="2">
    <source>
        <dbReference type="ARBA" id="ARBA00023027"/>
    </source>
</evidence>
<dbReference type="RefSeq" id="WP_319833652.1">
    <property type="nucleotide sequence ID" value="NZ_CP138858.1"/>
</dbReference>
<dbReference type="CDD" id="cd05300">
    <property type="entry name" value="2-Hacid_dh_1"/>
    <property type="match status" value="1"/>
</dbReference>
<proteinExistence type="predicted"/>
<evidence type="ECO:0000313" key="5">
    <source>
        <dbReference type="Proteomes" id="UP001324993"/>
    </source>
</evidence>
<sequence length="325" mass="35236">MMKMKIWCNLTLGEAEQQLLLEGLRGHEFIESPVAATSVLAEAEPDETLYEADIALGQPTPEDVLKAPNLKFLQITSAGYTRYDTAEFRAGVQARNIVVANSSSVYDLPCAEHLMSFMLAQSRNLPAALAGNTCENGAPEWNVLRAGCRPLAGQSVLILGYGAIGEMFVQLLAPFKMDVTAVRRTPTGRERVRTLALDALPEVLGQADHVVNILPDSTETSNFVDAKFLSLMKAGAAFYNIGRGTTVNQADLAAALSSNHIHSAWLDVTDPEPLPQAHPLRRLANCHITPHTAGGHQGESLSVIRHFLENLAAFESGQAIRNRIM</sequence>
<evidence type="ECO:0000256" key="1">
    <source>
        <dbReference type="ARBA" id="ARBA00023002"/>
    </source>
</evidence>
<dbReference type="SUPFAM" id="SSF52283">
    <property type="entry name" value="Formate/glycerate dehydrogenase catalytic domain-like"/>
    <property type="match status" value="1"/>
</dbReference>
<evidence type="ECO:0000259" key="3">
    <source>
        <dbReference type="Pfam" id="PF02826"/>
    </source>
</evidence>
<dbReference type="Gene3D" id="3.40.50.720">
    <property type="entry name" value="NAD(P)-binding Rossmann-like Domain"/>
    <property type="match status" value="2"/>
</dbReference>
<evidence type="ECO:0000313" key="4">
    <source>
        <dbReference type="EMBL" id="WPJ96795.1"/>
    </source>
</evidence>
<organism evidence="4 5">
    <name type="scientific">Coraliomargarita algicola</name>
    <dbReference type="NCBI Taxonomy" id="3092156"/>
    <lineage>
        <taxon>Bacteria</taxon>
        <taxon>Pseudomonadati</taxon>
        <taxon>Verrucomicrobiota</taxon>
        <taxon>Opitutia</taxon>
        <taxon>Puniceicoccales</taxon>
        <taxon>Coraliomargaritaceae</taxon>
        <taxon>Coraliomargarita</taxon>
    </lineage>
</organism>
<dbReference type="SUPFAM" id="SSF51735">
    <property type="entry name" value="NAD(P)-binding Rossmann-fold domains"/>
    <property type="match status" value="1"/>
</dbReference>
<accession>A0ABZ0RKR0</accession>
<reference evidence="4 5" key="1">
    <citation type="submission" date="2023-11" db="EMBL/GenBank/DDBJ databases">
        <title>Coraliomargarita sp. nov., isolated from marine algae.</title>
        <authorList>
            <person name="Lee J.K."/>
            <person name="Baek J.H."/>
            <person name="Kim J.M."/>
            <person name="Choi D.G."/>
            <person name="Jeon C.O."/>
        </authorList>
    </citation>
    <scope>NUCLEOTIDE SEQUENCE [LARGE SCALE GENOMIC DNA]</scope>
    <source>
        <strain evidence="4 5">J2-16</strain>
    </source>
</reference>
<dbReference type="EMBL" id="CP138858">
    <property type="protein sequence ID" value="WPJ96795.1"/>
    <property type="molecule type" value="Genomic_DNA"/>
</dbReference>
<keyword evidence="5" id="KW-1185">Reference proteome</keyword>
<dbReference type="Pfam" id="PF02826">
    <property type="entry name" value="2-Hacid_dh_C"/>
    <property type="match status" value="1"/>
</dbReference>
<dbReference type="PANTHER" id="PTHR43333">
    <property type="entry name" value="2-HACID_DH_C DOMAIN-CONTAINING PROTEIN"/>
    <property type="match status" value="1"/>
</dbReference>
<name>A0ABZ0RKR0_9BACT</name>
<dbReference type="InterPro" id="IPR036291">
    <property type="entry name" value="NAD(P)-bd_dom_sf"/>
</dbReference>
<protein>
    <submittedName>
        <fullName evidence="4">D-2-hydroxyacid dehydrogenase</fullName>
    </submittedName>
</protein>
<keyword evidence="2" id="KW-0520">NAD</keyword>